<feature type="transmembrane region" description="Helical" evidence="1">
    <location>
        <begin position="26"/>
        <end position="45"/>
    </location>
</feature>
<sequence>MNWHSIYLISPTRCGDEKMRSFESKAYLLGIFLVIGGCPILKIAVELVSL</sequence>
<organism evidence="2">
    <name type="scientific">Utricularia reniformis</name>
    <dbReference type="NCBI Taxonomy" id="192314"/>
    <lineage>
        <taxon>Eukaryota</taxon>
        <taxon>Viridiplantae</taxon>
        <taxon>Streptophyta</taxon>
        <taxon>Embryophyta</taxon>
        <taxon>Tracheophyta</taxon>
        <taxon>Spermatophyta</taxon>
        <taxon>Magnoliopsida</taxon>
        <taxon>eudicotyledons</taxon>
        <taxon>Gunneridae</taxon>
        <taxon>Pentapetalae</taxon>
        <taxon>asterids</taxon>
        <taxon>lamiids</taxon>
        <taxon>Lamiales</taxon>
        <taxon>Lentibulariaceae</taxon>
        <taxon>Utricularia</taxon>
    </lineage>
</organism>
<keyword evidence="1" id="KW-1133">Transmembrane helix</keyword>
<gene>
    <name evidence="2" type="ORF">AEK19_MT0256</name>
</gene>
<keyword evidence="1" id="KW-0472">Membrane</keyword>
<reference evidence="2" key="1">
    <citation type="submission" date="2017-03" db="EMBL/GenBank/DDBJ databases">
        <title>The mitochondrial genome of the carnivorous plant Utricularia reniformis (Lentibulariaceae): structure, comparative analysis and evolutionary landmarks.</title>
        <authorList>
            <person name="Silva S.R."/>
            <person name="Alvarenga D.O."/>
            <person name="Michael T.P."/>
            <person name="Miranda V.F.O."/>
            <person name="Varani A.M."/>
        </authorList>
    </citation>
    <scope>NUCLEOTIDE SEQUENCE</scope>
</reference>
<accession>A0A1Y0AZG8</accession>
<evidence type="ECO:0000256" key="1">
    <source>
        <dbReference type="SAM" id="Phobius"/>
    </source>
</evidence>
<dbReference type="EMBL" id="KY774314">
    <property type="protein sequence ID" value="ART30533.1"/>
    <property type="molecule type" value="Genomic_DNA"/>
</dbReference>
<keyword evidence="2" id="KW-0496">Mitochondrion</keyword>
<geneLocation type="mitochondrion" evidence="2"/>
<dbReference type="AlphaFoldDB" id="A0A1Y0AZG8"/>
<protein>
    <submittedName>
        <fullName evidence="2">Uncharacterized protein</fullName>
    </submittedName>
</protein>
<proteinExistence type="predicted"/>
<keyword evidence="1" id="KW-0812">Transmembrane</keyword>
<name>A0A1Y0AZG8_9LAMI</name>
<evidence type="ECO:0000313" key="2">
    <source>
        <dbReference type="EMBL" id="ART30533.1"/>
    </source>
</evidence>